<sequence length="138" mass="14680">MVLVAQALTAHVTGWSCTCRGPSSGPRSLCCPCDKHSRHVPLRPPGVSPEVRWVHLRLSDLGDWDQDWWLSSWGLLLFSMSCLSTVPLSASGRGAGHSGSSAPACFLSADAAAADGPRSPARPKTRPPSTTWVCNKCV</sequence>
<dbReference type="AlphaFoldDB" id="A0A7J7V3N9"/>
<dbReference type="Proteomes" id="UP000527355">
    <property type="component" value="Unassembled WGS sequence"/>
</dbReference>
<keyword evidence="2" id="KW-1185">Reference proteome</keyword>
<evidence type="ECO:0000313" key="1">
    <source>
        <dbReference type="EMBL" id="KAF6319668.1"/>
    </source>
</evidence>
<accession>A0A7J7V3N9</accession>
<dbReference type="EMBL" id="JABWUV010000011">
    <property type="protein sequence ID" value="KAF6319668.1"/>
    <property type="molecule type" value="Genomic_DNA"/>
</dbReference>
<name>A0A7J7V3N9_MYOMY</name>
<organism evidence="1 2">
    <name type="scientific">Myotis myotis</name>
    <name type="common">Greater mouse-eared bat</name>
    <name type="synonym">Vespertilio myotis</name>
    <dbReference type="NCBI Taxonomy" id="51298"/>
    <lineage>
        <taxon>Eukaryota</taxon>
        <taxon>Metazoa</taxon>
        <taxon>Chordata</taxon>
        <taxon>Craniata</taxon>
        <taxon>Vertebrata</taxon>
        <taxon>Euteleostomi</taxon>
        <taxon>Mammalia</taxon>
        <taxon>Eutheria</taxon>
        <taxon>Laurasiatheria</taxon>
        <taxon>Chiroptera</taxon>
        <taxon>Yangochiroptera</taxon>
        <taxon>Vespertilionidae</taxon>
        <taxon>Myotis</taxon>
    </lineage>
</organism>
<proteinExistence type="predicted"/>
<reference evidence="1 2" key="1">
    <citation type="journal article" date="2020" name="Nature">
        <title>Six reference-quality genomes reveal evolution of bat adaptations.</title>
        <authorList>
            <person name="Jebb D."/>
            <person name="Huang Z."/>
            <person name="Pippel M."/>
            <person name="Hughes G.M."/>
            <person name="Lavrichenko K."/>
            <person name="Devanna P."/>
            <person name="Winkler S."/>
            <person name="Jermiin L.S."/>
            <person name="Skirmuntt E.C."/>
            <person name="Katzourakis A."/>
            <person name="Burkitt-Gray L."/>
            <person name="Ray D.A."/>
            <person name="Sullivan K.A.M."/>
            <person name="Roscito J.G."/>
            <person name="Kirilenko B.M."/>
            <person name="Davalos L.M."/>
            <person name="Corthals A.P."/>
            <person name="Power M.L."/>
            <person name="Jones G."/>
            <person name="Ransome R.D."/>
            <person name="Dechmann D.K.N."/>
            <person name="Locatelli A.G."/>
            <person name="Puechmaille S.J."/>
            <person name="Fedrigo O."/>
            <person name="Jarvis E.D."/>
            <person name="Hiller M."/>
            <person name="Vernes S.C."/>
            <person name="Myers E.W."/>
            <person name="Teeling E.C."/>
        </authorList>
    </citation>
    <scope>NUCLEOTIDE SEQUENCE [LARGE SCALE GENOMIC DNA]</scope>
    <source>
        <strain evidence="1">MMyoMyo1</strain>
        <tissue evidence="1">Flight muscle</tissue>
    </source>
</reference>
<comment type="caution">
    <text evidence="1">The sequence shown here is derived from an EMBL/GenBank/DDBJ whole genome shotgun (WGS) entry which is preliminary data.</text>
</comment>
<evidence type="ECO:0000313" key="2">
    <source>
        <dbReference type="Proteomes" id="UP000527355"/>
    </source>
</evidence>
<gene>
    <name evidence="1" type="ORF">mMyoMyo1_008409</name>
</gene>
<protein>
    <submittedName>
        <fullName evidence="1">Uncharacterized protein</fullName>
    </submittedName>
</protein>